<evidence type="ECO:0000256" key="1">
    <source>
        <dbReference type="ARBA" id="ARBA00022737"/>
    </source>
</evidence>
<dbReference type="GeneID" id="43598495"/>
<feature type="repeat" description="ANK" evidence="3">
    <location>
        <begin position="339"/>
        <end position="371"/>
    </location>
</feature>
<dbReference type="SUPFAM" id="SSF48403">
    <property type="entry name" value="Ankyrin repeat"/>
    <property type="match status" value="2"/>
</dbReference>
<dbReference type="InterPro" id="IPR036770">
    <property type="entry name" value="Ankyrin_rpt-contain_sf"/>
</dbReference>
<dbReference type="SMART" id="SM00248">
    <property type="entry name" value="ANK"/>
    <property type="match status" value="10"/>
</dbReference>
<dbReference type="PROSITE" id="PS50088">
    <property type="entry name" value="ANK_REPEAT"/>
    <property type="match status" value="7"/>
</dbReference>
<feature type="repeat" description="ANK" evidence="3">
    <location>
        <begin position="171"/>
        <end position="198"/>
    </location>
</feature>
<feature type="repeat" description="ANK" evidence="3">
    <location>
        <begin position="232"/>
        <end position="264"/>
    </location>
</feature>
<keyword evidence="2 3" id="KW-0040">ANK repeat</keyword>
<dbReference type="Pfam" id="PF12796">
    <property type="entry name" value="Ank_2"/>
    <property type="match status" value="3"/>
</dbReference>
<sequence length="421" mass="46017">MPQNYHKLGAIHLAAREGHESILRLLLPKVPGDYYVHSGFHDDYSNKVYTLDTPGHSDDSPVIYSHYWSCLHFAIYGRHYETVKFLLESEIVPPRDKDVTPWDYLKHRAVALPFAAQRGDAGIVDLLLSNGFDVSIKLDGKCALELAAKNGHTDVMALIMDAGISLTVYHLLNAAASGSVPAVSLLLDRGADVHAKSQLGNTPLHIAVDHHHPEVVHLLLRSGAETDAANHYGQTPLHRAIAENQEECFDLLLEYRTGTDASSGTKINYRKRDIQYALVLAVKRTRSHMIPQILEYGADINAAGSNGTTPFHEAAATGDIATLETVLASGARKHTRDAQQWTALHYAAKEDHGGAVAKLLSWGLDADAKNSSGQVPLHLVQHESGAYRLLIGHGANPNAKDDNGITVTECQRLSYYNQNCA</sequence>
<comment type="caution">
    <text evidence="4">The sequence shown here is derived from an EMBL/GenBank/DDBJ whole genome shotgun (WGS) entry which is preliminary data.</text>
</comment>
<evidence type="ECO:0000256" key="3">
    <source>
        <dbReference type="PROSITE-ProRule" id="PRU00023"/>
    </source>
</evidence>
<dbReference type="InterPro" id="IPR002110">
    <property type="entry name" value="Ankyrin_rpt"/>
</dbReference>
<evidence type="ECO:0000256" key="2">
    <source>
        <dbReference type="ARBA" id="ARBA00023043"/>
    </source>
</evidence>
<feature type="repeat" description="ANK" evidence="3">
    <location>
        <begin position="107"/>
        <end position="139"/>
    </location>
</feature>
<feature type="repeat" description="ANK" evidence="3">
    <location>
        <begin position="139"/>
        <end position="171"/>
    </location>
</feature>
<dbReference type="PROSITE" id="PS50297">
    <property type="entry name" value="ANK_REP_REGION"/>
    <property type="match status" value="4"/>
</dbReference>
<dbReference type="STRING" id="2656787.A0A370TL97"/>
<accession>A0A370TL97</accession>
<evidence type="ECO:0000313" key="5">
    <source>
        <dbReference type="Proteomes" id="UP000254866"/>
    </source>
</evidence>
<keyword evidence="5" id="KW-1185">Reference proteome</keyword>
<evidence type="ECO:0000313" key="4">
    <source>
        <dbReference type="EMBL" id="RDL36294.1"/>
    </source>
</evidence>
<dbReference type="RefSeq" id="XP_031868950.1">
    <property type="nucleotide sequence ID" value="XM_032014269.1"/>
</dbReference>
<feature type="repeat" description="ANK" evidence="3">
    <location>
        <begin position="199"/>
        <end position="231"/>
    </location>
</feature>
<reference evidence="4 5" key="1">
    <citation type="journal article" date="2018" name="IMA Fungus">
        <title>IMA Genome-F 9: Draft genome sequence of Annulohypoxylon stygium, Aspergillus mulundensis, Berkeleyomyces basicola (syn. Thielaviopsis basicola), Ceratocystis smalleyi, two Cercospora beticola strains, Coleophoma cylindrospora, Fusarium fracticaudum, Phialophora cf. hyalina, and Morchella septimelata.</title>
        <authorList>
            <person name="Wingfield B.D."/>
            <person name="Bills G.F."/>
            <person name="Dong Y."/>
            <person name="Huang W."/>
            <person name="Nel W.J."/>
            <person name="Swalarsk-Parry B.S."/>
            <person name="Vaghefi N."/>
            <person name="Wilken P.M."/>
            <person name="An Z."/>
            <person name="de Beer Z.W."/>
            <person name="De Vos L."/>
            <person name="Chen L."/>
            <person name="Duong T.A."/>
            <person name="Gao Y."/>
            <person name="Hammerbacher A."/>
            <person name="Kikkert J.R."/>
            <person name="Li Y."/>
            <person name="Li H."/>
            <person name="Li K."/>
            <person name="Li Q."/>
            <person name="Liu X."/>
            <person name="Ma X."/>
            <person name="Naidoo K."/>
            <person name="Pethybridge S.J."/>
            <person name="Sun J."/>
            <person name="Steenkamp E.T."/>
            <person name="van der Nest M.A."/>
            <person name="van Wyk S."/>
            <person name="Wingfield M.J."/>
            <person name="Xiong C."/>
            <person name="Yue Q."/>
            <person name="Zhang X."/>
        </authorList>
    </citation>
    <scope>NUCLEOTIDE SEQUENCE [LARGE SCALE GENOMIC DNA]</scope>
    <source>
        <strain evidence="4 5">BP 5553</strain>
    </source>
</reference>
<dbReference type="OrthoDB" id="3534805at2759"/>
<dbReference type="AlphaFoldDB" id="A0A370TL97"/>
<dbReference type="Gene3D" id="1.25.40.20">
    <property type="entry name" value="Ankyrin repeat-containing domain"/>
    <property type="match status" value="3"/>
</dbReference>
<dbReference type="PRINTS" id="PR01415">
    <property type="entry name" value="ANKYRIN"/>
</dbReference>
<dbReference type="EMBL" id="NPIC01000004">
    <property type="protein sequence ID" value="RDL36294.1"/>
    <property type="molecule type" value="Genomic_DNA"/>
</dbReference>
<dbReference type="Pfam" id="PF00023">
    <property type="entry name" value="Ank"/>
    <property type="match status" value="2"/>
</dbReference>
<organism evidence="4 5">
    <name type="scientific">Venustampulla echinocandica</name>
    <dbReference type="NCBI Taxonomy" id="2656787"/>
    <lineage>
        <taxon>Eukaryota</taxon>
        <taxon>Fungi</taxon>
        <taxon>Dikarya</taxon>
        <taxon>Ascomycota</taxon>
        <taxon>Pezizomycotina</taxon>
        <taxon>Leotiomycetes</taxon>
        <taxon>Helotiales</taxon>
        <taxon>Pleuroascaceae</taxon>
        <taxon>Venustampulla</taxon>
    </lineage>
</organism>
<protein>
    <submittedName>
        <fullName evidence="4">Uncharacterized protein</fullName>
    </submittedName>
</protein>
<gene>
    <name evidence="4" type="ORF">BP5553_05646</name>
</gene>
<proteinExistence type="predicted"/>
<name>A0A370TL97_9HELO</name>
<feature type="repeat" description="ANK" evidence="3">
    <location>
        <begin position="306"/>
        <end position="338"/>
    </location>
</feature>
<dbReference type="PANTHER" id="PTHR24198:SF165">
    <property type="entry name" value="ANKYRIN REPEAT-CONTAINING PROTEIN-RELATED"/>
    <property type="match status" value="1"/>
</dbReference>
<keyword evidence="1" id="KW-0677">Repeat</keyword>
<dbReference type="Proteomes" id="UP000254866">
    <property type="component" value="Unassembled WGS sequence"/>
</dbReference>
<dbReference type="PANTHER" id="PTHR24198">
    <property type="entry name" value="ANKYRIN REPEAT AND PROTEIN KINASE DOMAIN-CONTAINING PROTEIN"/>
    <property type="match status" value="1"/>
</dbReference>